<accession>A0A4C1XET9</accession>
<dbReference type="OrthoDB" id="412981at2759"/>
<gene>
    <name evidence="1" type="ORF">EVAR_45005_1</name>
</gene>
<evidence type="ECO:0000313" key="2">
    <source>
        <dbReference type="Proteomes" id="UP000299102"/>
    </source>
</evidence>
<comment type="caution">
    <text evidence="1">The sequence shown here is derived from an EMBL/GenBank/DDBJ whole genome shotgun (WGS) entry which is preliminary data.</text>
</comment>
<dbReference type="Proteomes" id="UP000299102">
    <property type="component" value="Unassembled WGS sequence"/>
</dbReference>
<proteinExistence type="predicted"/>
<sequence>MVDKIKEAQTRATTLLPVSTSRRGNLTLSIKRRLRLKRRLHKLWTRTRCPKLKKELNDLLRNISKAAKDFCGATWEATIDCAGKSARDLNQLYRQLTKATVPKCPVTDRSEVRRYDTKARAEMIAEYLAGQFIPNSLPRLQKCKNTTYKWRTVWKSSWSLPLLPPTWRSFYHPSYAT</sequence>
<keyword evidence="2" id="KW-1185">Reference proteome</keyword>
<name>A0A4C1XET9_EUMVA</name>
<dbReference type="AlphaFoldDB" id="A0A4C1XET9"/>
<evidence type="ECO:0000313" key="1">
    <source>
        <dbReference type="EMBL" id="GBP61948.1"/>
    </source>
</evidence>
<organism evidence="1 2">
    <name type="scientific">Eumeta variegata</name>
    <name type="common">Bagworm moth</name>
    <name type="synonym">Eumeta japonica</name>
    <dbReference type="NCBI Taxonomy" id="151549"/>
    <lineage>
        <taxon>Eukaryota</taxon>
        <taxon>Metazoa</taxon>
        <taxon>Ecdysozoa</taxon>
        <taxon>Arthropoda</taxon>
        <taxon>Hexapoda</taxon>
        <taxon>Insecta</taxon>
        <taxon>Pterygota</taxon>
        <taxon>Neoptera</taxon>
        <taxon>Endopterygota</taxon>
        <taxon>Lepidoptera</taxon>
        <taxon>Glossata</taxon>
        <taxon>Ditrysia</taxon>
        <taxon>Tineoidea</taxon>
        <taxon>Psychidae</taxon>
        <taxon>Oiketicinae</taxon>
        <taxon>Eumeta</taxon>
    </lineage>
</organism>
<protein>
    <submittedName>
        <fullName evidence="1">Uncharacterized protein</fullName>
    </submittedName>
</protein>
<reference evidence="1 2" key="1">
    <citation type="journal article" date="2019" name="Commun. Biol.">
        <title>The bagworm genome reveals a unique fibroin gene that provides high tensile strength.</title>
        <authorList>
            <person name="Kono N."/>
            <person name="Nakamura H."/>
            <person name="Ohtoshi R."/>
            <person name="Tomita M."/>
            <person name="Numata K."/>
            <person name="Arakawa K."/>
        </authorList>
    </citation>
    <scope>NUCLEOTIDE SEQUENCE [LARGE SCALE GENOMIC DNA]</scope>
</reference>
<dbReference type="EMBL" id="BGZK01000827">
    <property type="protein sequence ID" value="GBP61948.1"/>
    <property type="molecule type" value="Genomic_DNA"/>
</dbReference>